<keyword evidence="3" id="KW-0949">S-adenosyl-L-methionine</keyword>
<sequence>MRFKKIYIELSDICGLKCEFCPSQKARRGVLSLQDFEKIAMQICDKAEIFTFHLLGDPLILDNLEQFLSIAKAYKMRLEITTSGFYLSEKNQNLLLNYENIHQINFSLAAFFSQKKLDLNAYLKPILKLCREHLECKNSSFINLRLWNFNMDFKAPKENEAIYRILRQNFKEEFDFKAPKIRLQRHIILHQARRFTWPSLNAPFVSKKGFCHALKEQVGILSDGTLVPCCLDSGGAINLGNVLENSFQNLLETKKFLDLKQGFERGERLENLCQRCEFFKAKAHHKICYNTKIHRSKNDFKIC</sequence>
<evidence type="ECO:0000259" key="8">
    <source>
        <dbReference type="Pfam" id="PF13186"/>
    </source>
</evidence>
<evidence type="ECO:0000256" key="3">
    <source>
        <dbReference type="ARBA" id="ARBA00022691"/>
    </source>
</evidence>
<keyword evidence="5" id="KW-0408">Iron</keyword>
<dbReference type="GO" id="GO:0046872">
    <property type="term" value="F:metal ion binding"/>
    <property type="evidence" value="ECO:0007669"/>
    <property type="project" value="UniProtKB-KW"/>
</dbReference>
<proteinExistence type="predicted"/>
<gene>
    <name evidence="9" type="ORF">NCTC12264_01746</name>
</gene>
<dbReference type="Pfam" id="PF04055">
    <property type="entry name" value="Radical_SAM"/>
    <property type="match status" value="1"/>
</dbReference>
<dbReference type="InterPro" id="IPR013785">
    <property type="entry name" value="Aldolase_TIM"/>
</dbReference>
<dbReference type="Pfam" id="PF13186">
    <property type="entry name" value="SPASM"/>
    <property type="match status" value="1"/>
</dbReference>
<dbReference type="InterPro" id="IPR007197">
    <property type="entry name" value="rSAM"/>
</dbReference>
<evidence type="ECO:0000313" key="9">
    <source>
        <dbReference type="EMBL" id="SUX27501.1"/>
    </source>
</evidence>
<evidence type="ECO:0000259" key="7">
    <source>
        <dbReference type="Pfam" id="PF04055"/>
    </source>
</evidence>
<evidence type="ECO:0000256" key="5">
    <source>
        <dbReference type="ARBA" id="ARBA00023004"/>
    </source>
</evidence>
<dbReference type="GO" id="GO:0051539">
    <property type="term" value="F:4 iron, 4 sulfur cluster binding"/>
    <property type="evidence" value="ECO:0007669"/>
    <property type="project" value="UniProtKB-KW"/>
</dbReference>
<evidence type="ECO:0000256" key="1">
    <source>
        <dbReference type="ARBA" id="ARBA00001966"/>
    </source>
</evidence>
<feature type="domain" description="Radical SAM core" evidence="7">
    <location>
        <begin position="8"/>
        <end position="122"/>
    </location>
</feature>
<dbReference type="RefSeq" id="WP_115631039.1">
    <property type="nucleotide sequence ID" value="NZ_JANKIR010000004.1"/>
</dbReference>
<dbReference type="SFLD" id="SFLDS00029">
    <property type="entry name" value="Radical_SAM"/>
    <property type="match status" value="1"/>
</dbReference>
<reference evidence="9 10" key="1">
    <citation type="submission" date="2018-06" db="EMBL/GenBank/DDBJ databases">
        <authorList>
            <consortium name="Pathogen Informatics"/>
            <person name="Doyle S."/>
        </authorList>
    </citation>
    <scope>NUCLEOTIDE SEQUENCE [LARGE SCALE GENOMIC DNA]</scope>
    <source>
        <strain evidence="9 10">NCTC12264</strain>
    </source>
</reference>
<evidence type="ECO:0000256" key="4">
    <source>
        <dbReference type="ARBA" id="ARBA00022723"/>
    </source>
</evidence>
<dbReference type="PANTHER" id="PTHR43787">
    <property type="entry name" value="FEMO COFACTOR BIOSYNTHESIS PROTEIN NIFB-RELATED"/>
    <property type="match status" value="1"/>
</dbReference>
<keyword evidence="2" id="KW-0004">4Fe-4S</keyword>
<dbReference type="InterPro" id="IPR023885">
    <property type="entry name" value="4Fe4S-binding_SPASM_dom"/>
</dbReference>
<dbReference type="InterPro" id="IPR058240">
    <property type="entry name" value="rSAM_sf"/>
</dbReference>
<name>A0A381EKG9_CAMUP</name>
<dbReference type="SUPFAM" id="SSF102114">
    <property type="entry name" value="Radical SAM enzymes"/>
    <property type="match status" value="1"/>
</dbReference>
<dbReference type="CDD" id="cd01335">
    <property type="entry name" value="Radical_SAM"/>
    <property type="match status" value="1"/>
</dbReference>
<keyword evidence="4" id="KW-0479">Metal-binding</keyword>
<dbReference type="EMBL" id="UFUZ01000001">
    <property type="protein sequence ID" value="SUX27501.1"/>
    <property type="molecule type" value="Genomic_DNA"/>
</dbReference>
<dbReference type="Proteomes" id="UP000254161">
    <property type="component" value="Unassembled WGS sequence"/>
</dbReference>
<evidence type="ECO:0000313" key="10">
    <source>
        <dbReference type="Proteomes" id="UP000254161"/>
    </source>
</evidence>
<dbReference type="Gene3D" id="3.20.20.70">
    <property type="entry name" value="Aldolase class I"/>
    <property type="match status" value="1"/>
</dbReference>
<keyword evidence="6" id="KW-0411">Iron-sulfur</keyword>
<feature type="domain" description="4Fe4S-binding SPASM" evidence="8">
    <location>
        <begin position="211"/>
        <end position="277"/>
    </location>
</feature>
<comment type="cofactor">
    <cofactor evidence="1">
        <name>[4Fe-4S] cluster</name>
        <dbReference type="ChEBI" id="CHEBI:49883"/>
    </cofactor>
</comment>
<evidence type="ECO:0000256" key="2">
    <source>
        <dbReference type="ARBA" id="ARBA00022485"/>
    </source>
</evidence>
<dbReference type="GO" id="GO:0003824">
    <property type="term" value="F:catalytic activity"/>
    <property type="evidence" value="ECO:0007669"/>
    <property type="project" value="InterPro"/>
</dbReference>
<evidence type="ECO:0000256" key="6">
    <source>
        <dbReference type="ARBA" id="ARBA00023014"/>
    </source>
</evidence>
<protein>
    <submittedName>
        <fullName evidence="9">Putative radical SAM domain protein</fullName>
    </submittedName>
</protein>
<accession>A0A381EKG9</accession>
<dbReference type="AlphaFoldDB" id="A0A381EKG9"/>
<dbReference type="PANTHER" id="PTHR43787:SF10">
    <property type="entry name" value="COFACTOR MODIFYING PROTEIN"/>
    <property type="match status" value="1"/>
</dbReference>
<organism evidence="9 10">
    <name type="scientific">Campylobacter upsaliensis</name>
    <dbReference type="NCBI Taxonomy" id="28080"/>
    <lineage>
        <taxon>Bacteria</taxon>
        <taxon>Pseudomonadati</taxon>
        <taxon>Campylobacterota</taxon>
        <taxon>Epsilonproteobacteria</taxon>
        <taxon>Campylobacterales</taxon>
        <taxon>Campylobacteraceae</taxon>
        <taxon>Campylobacter</taxon>
    </lineage>
</organism>